<proteinExistence type="predicted"/>
<gene>
    <name evidence="1" type="ORF">IAC10_02535</name>
</gene>
<accession>A0A9D1JMT5</accession>
<organism evidence="1 2">
    <name type="scientific">Candidatus Scatousia excrementigallinarum</name>
    <dbReference type="NCBI Taxonomy" id="2840935"/>
    <lineage>
        <taxon>Bacteria</taxon>
        <taxon>Candidatus Scatousia</taxon>
    </lineage>
</organism>
<reference evidence="1" key="2">
    <citation type="journal article" date="2021" name="PeerJ">
        <title>Extensive microbial diversity within the chicken gut microbiome revealed by metagenomics and culture.</title>
        <authorList>
            <person name="Gilroy R."/>
            <person name="Ravi A."/>
            <person name="Getino M."/>
            <person name="Pursley I."/>
            <person name="Horton D.L."/>
            <person name="Alikhan N.F."/>
            <person name="Baker D."/>
            <person name="Gharbi K."/>
            <person name="Hall N."/>
            <person name="Watson M."/>
            <person name="Adriaenssens E.M."/>
            <person name="Foster-Nyarko E."/>
            <person name="Jarju S."/>
            <person name="Secka A."/>
            <person name="Antonio M."/>
            <person name="Oren A."/>
            <person name="Chaudhuri R.R."/>
            <person name="La Ragione R."/>
            <person name="Hildebrand F."/>
            <person name="Pallen M.J."/>
        </authorList>
    </citation>
    <scope>NUCLEOTIDE SEQUENCE</scope>
    <source>
        <strain evidence="1">6276</strain>
    </source>
</reference>
<dbReference type="Proteomes" id="UP000823928">
    <property type="component" value="Unassembled WGS sequence"/>
</dbReference>
<name>A0A9D1JMT5_9BACT</name>
<protein>
    <submittedName>
        <fullName evidence="1">Uncharacterized protein</fullName>
    </submittedName>
</protein>
<evidence type="ECO:0000313" key="2">
    <source>
        <dbReference type="Proteomes" id="UP000823928"/>
    </source>
</evidence>
<evidence type="ECO:0000313" key="1">
    <source>
        <dbReference type="EMBL" id="HIS35495.1"/>
    </source>
</evidence>
<sequence length="100" mass="11980">MNVYLVVFDWTTEEGSDVDIEAFDSYEKAAKRFNERIKEEKSDMSWAHDAFDEDDNLLDGYDFDECPPDTRLETYAYWTITNNSNWQMRDYIVLVRLEVK</sequence>
<reference evidence="1" key="1">
    <citation type="submission" date="2020-10" db="EMBL/GenBank/DDBJ databases">
        <authorList>
            <person name="Gilroy R."/>
        </authorList>
    </citation>
    <scope>NUCLEOTIDE SEQUENCE</scope>
    <source>
        <strain evidence="1">6276</strain>
    </source>
</reference>
<comment type="caution">
    <text evidence="1">The sequence shown here is derived from an EMBL/GenBank/DDBJ whole genome shotgun (WGS) entry which is preliminary data.</text>
</comment>
<dbReference type="AlphaFoldDB" id="A0A9D1JMT5"/>
<dbReference type="EMBL" id="DVIU01000050">
    <property type="protein sequence ID" value="HIS35495.1"/>
    <property type="molecule type" value="Genomic_DNA"/>
</dbReference>